<dbReference type="EMBL" id="QRXV01000006">
    <property type="protein sequence ID" value="RGU39988.1"/>
    <property type="molecule type" value="Genomic_DNA"/>
</dbReference>
<gene>
    <name evidence="1" type="ORF">DWW83_07660</name>
</gene>
<protein>
    <recommendedName>
        <fullName evidence="3">Restriction endonuclease type II DpnII-like domain-containing protein</fullName>
    </recommendedName>
</protein>
<evidence type="ECO:0000313" key="2">
    <source>
        <dbReference type="Proteomes" id="UP000284022"/>
    </source>
</evidence>
<accession>A0A412SQJ0</accession>
<evidence type="ECO:0008006" key="3">
    <source>
        <dbReference type="Google" id="ProtNLM"/>
    </source>
</evidence>
<dbReference type="Proteomes" id="UP000284022">
    <property type="component" value="Unassembled WGS sequence"/>
</dbReference>
<proteinExistence type="predicted"/>
<evidence type="ECO:0000313" key="1">
    <source>
        <dbReference type="EMBL" id="RGU39988.1"/>
    </source>
</evidence>
<comment type="caution">
    <text evidence="1">The sequence shown here is derived from an EMBL/GenBank/DDBJ whole genome shotgun (WGS) entry which is preliminary data.</text>
</comment>
<name>A0A412SQJ0_BACUN</name>
<dbReference type="AlphaFoldDB" id="A0A412SQJ0"/>
<sequence>MKKIPYNSFLQSMTLFFVNDNIDEKYANLRKEKINQLKAEMSLINSRAGLQNYIRTYEDSLSNLLVILGVSNEMFKRVISMFRIQLGMIFQTEWDAKQTRKYMLTNDTMMERVCNLFLKGSCDSSLKAQLPGFKLANFIIDDNVMNRLKNDDFLAFLINKEFDTQYNSDLSNANIAKIDDTLNEICKILNLKLVRAPKVDPIGNGTRDIQVNYAIECPGKNLPIFYLKYSFNITTSRGQTDFKRSIKDLRDFIRNKNVEAKQIVVLDGAGWIGRQSDLRDAWDYCDYCLNLQHIEDLKEIIKL</sequence>
<dbReference type="RefSeq" id="WP_117706941.1">
    <property type="nucleotide sequence ID" value="NZ_JAGKHX010000031.1"/>
</dbReference>
<organism evidence="1 2">
    <name type="scientific">Bacteroides uniformis</name>
    <dbReference type="NCBI Taxonomy" id="820"/>
    <lineage>
        <taxon>Bacteria</taxon>
        <taxon>Pseudomonadati</taxon>
        <taxon>Bacteroidota</taxon>
        <taxon>Bacteroidia</taxon>
        <taxon>Bacteroidales</taxon>
        <taxon>Bacteroidaceae</taxon>
        <taxon>Bacteroides</taxon>
    </lineage>
</organism>
<reference evidence="1 2" key="1">
    <citation type="submission" date="2018-08" db="EMBL/GenBank/DDBJ databases">
        <title>A genome reference for cultivated species of the human gut microbiota.</title>
        <authorList>
            <person name="Zou Y."/>
            <person name="Xue W."/>
            <person name="Luo G."/>
        </authorList>
    </citation>
    <scope>NUCLEOTIDE SEQUENCE [LARGE SCALE GENOMIC DNA]</scope>
    <source>
        <strain evidence="1 2">AF17-20</strain>
    </source>
</reference>